<feature type="domain" description="PNPLA" evidence="3">
    <location>
        <begin position="66"/>
        <end position="227"/>
    </location>
</feature>
<comment type="caution">
    <text evidence="2">Lacks conserved residue(s) required for the propagation of feature annotation.</text>
</comment>
<evidence type="ECO:0000313" key="4">
    <source>
        <dbReference type="EMBL" id="KAJ0393928.1"/>
    </source>
</evidence>
<accession>A0AAD5Q744</accession>
<dbReference type="GO" id="GO:0055088">
    <property type="term" value="P:lipid homeostasis"/>
    <property type="evidence" value="ECO:0007669"/>
    <property type="project" value="TreeGrafter"/>
</dbReference>
<dbReference type="PROSITE" id="PS51635">
    <property type="entry name" value="PNPLA"/>
    <property type="match status" value="1"/>
</dbReference>
<dbReference type="Pfam" id="PF01734">
    <property type="entry name" value="Patatin"/>
    <property type="match status" value="1"/>
</dbReference>
<evidence type="ECO:0000313" key="5">
    <source>
        <dbReference type="Proteomes" id="UP001209570"/>
    </source>
</evidence>
<feature type="active site" description="Proton acceptor" evidence="2">
    <location>
        <position position="214"/>
    </location>
</feature>
<protein>
    <recommendedName>
        <fullName evidence="3">PNPLA domain-containing protein</fullName>
    </recommendedName>
</protein>
<dbReference type="InterPro" id="IPR002641">
    <property type="entry name" value="PNPLA_dom"/>
</dbReference>
<keyword evidence="1 2" id="KW-0443">Lipid metabolism</keyword>
<reference evidence="4" key="1">
    <citation type="submission" date="2021-12" db="EMBL/GenBank/DDBJ databases">
        <title>Prjna785345.</title>
        <authorList>
            <person name="Rujirawat T."/>
            <person name="Krajaejun T."/>
        </authorList>
    </citation>
    <scope>NUCLEOTIDE SEQUENCE</scope>
    <source>
        <strain evidence="4">Pi057C3</strain>
    </source>
</reference>
<dbReference type="GO" id="GO:0004806">
    <property type="term" value="F:triacylglycerol lipase activity"/>
    <property type="evidence" value="ECO:0007669"/>
    <property type="project" value="TreeGrafter"/>
</dbReference>
<dbReference type="Proteomes" id="UP001209570">
    <property type="component" value="Unassembled WGS sequence"/>
</dbReference>
<evidence type="ECO:0000256" key="2">
    <source>
        <dbReference type="PROSITE-ProRule" id="PRU01161"/>
    </source>
</evidence>
<dbReference type="PANTHER" id="PTHR12406:SF7">
    <property type="entry name" value="PATATIN-LIKE PHOSPHOLIPASE DOMAIN-CONTAINING PROTEIN 4"/>
    <property type="match status" value="1"/>
</dbReference>
<sequence>MDELWRTDDREDALLEQQRRKLSEVGVAGDVVHHVPRPIEPWHLKHRPRKDKLRKKLTMHDEIAQIGFGGCGGMYNYFLGVASEEYDLENVIFSGVSAGCFPATILALGIDVKEFFFKENIPLIEDAAQCSYAGLGKWIPMVKRNMLEMLPPDAYTKVDKHLYFSVTEVPNLQNHLMTSWESNEDMVDCMLTSAHVPLYTDSLVSRYRGKKFVDGGLSNNTPLAHPDRPHKVFQIWKWRWISPTWILVTTNADWAVQMFHMGREDALKNLHEIEAAFFP</sequence>
<comment type="caution">
    <text evidence="4">The sequence shown here is derived from an EMBL/GenBank/DDBJ whole genome shotgun (WGS) entry which is preliminary data.</text>
</comment>
<dbReference type="EMBL" id="JAKCXM010000448">
    <property type="protein sequence ID" value="KAJ0393928.1"/>
    <property type="molecule type" value="Genomic_DNA"/>
</dbReference>
<dbReference type="AlphaFoldDB" id="A0AAD5Q744"/>
<dbReference type="Gene3D" id="3.40.1090.10">
    <property type="entry name" value="Cytosolic phospholipase A2 catalytic domain"/>
    <property type="match status" value="1"/>
</dbReference>
<dbReference type="SUPFAM" id="SSF52151">
    <property type="entry name" value="FabD/lysophospholipase-like"/>
    <property type="match status" value="1"/>
</dbReference>
<dbReference type="GO" id="GO:0005811">
    <property type="term" value="C:lipid droplet"/>
    <property type="evidence" value="ECO:0007669"/>
    <property type="project" value="TreeGrafter"/>
</dbReference>
<evidence type="ECO:0000259" key="3">
    <source>
        <dbReference type="PROSITE" id="PS51635"/>
    </source>
</evidence>
<dbReference type="GO" id="GO:0016020">
    <property type="term" value="C:membrane"/>
    <property type="evidence" value="ECO:0007669"/>
    <property type="project" value="TreeGrafter"/>
</dbReference>
<dbReference type="GO" id="GO:0005737">
    <property type="term" value="C:cytoplasm"/>
    <property type="evidence" value="ECO:0007669"/>
    <property type="project" value="TreeGrafter"/>
</dbReference>
<feature type="short sequence motif" description="GXSXG" evidence="2">
    <location>
        <begin position="95"/>
        <end position="99"/>
    </location>
</feature>
<dbReference type="PANTHER" id="PTHR12406">
    <property type="entry name" value="CALCIUM-INDEPENDENT PHOSPHOLIPASE A2 IPLA2 -RELATED"/>
    <property type="match status" value="1"/>
</dbReference>
<feature type="short sequence motif" description="DGA/G" evidence="2">
    <location>
        <begin position="214"/>
        <end position="216"/>
    </location>
</feature>
<gene>
    <name evidence="4" type="ORF">P43SY_002875</name>
</gene>
<name>A0AAD5Q744_PYTIN</name>
<dbReference type="GO" id="GO:0019433">
    <property type="term" value="P:triglyceride catabolic process"/>
    <property type="evidence" value="ECO:0007669"/>
    <property type="project" value="TreeGrafter"/>
</dbReference>
<dbReference type="InterPro" id="IPR016035">
    <property type="entry name" value="Acyl_Trfase/lysoPLipase"/>
</dbReference>
<proteinExistence type="predicted"/>
<keyword evidence="2" id="KW-0378">Hydrolase</keyword>
<evidence type="ECO:0000256" key="1">
    <source>
        <dbReference type="ARBA" id="ARBA00023098"/>
    </source>
</evidence>
<dbReference type="InterPro" id="IPR033562">
    <property type="entry name" value="PLPL"/>
</dbReference>
<feature type="active site" description="Nucleophile" evidence="2">
    <location>
        <position position="97"/>
    </location>
</feature>
<keyword evidence="2" id="KW-0442">Lipid degradation</keyword>
<keyword evidence="5" id="KW-1185">Reference proteome</keyword>
<organism evidence="4 5">
    <name type="scientific">Pythium insidiosum</name>
    <name type="common">Pythiosis disease agent</name>
    <dbReference type="NCBI Taxonomy" id="114742"/>
    <lineage>
        <taxon>Eukaryota</taxon>
        <taxon>Sar</taxon>
        <taxon>Stramenopiles</taxon>
        <taxon>Oomycota</taxon>
        <taxon>Peronosporomycetes</taxon>
        <taxon>Pythiales</taxon>
        <taxon>Pythiaceae</taxon>
        <taxon>Pythium</taxon>
    </lineage>
</organism>